<feature type="domain" description="SHSP" evidence="3">
    <location>
        <begin position="78"/>
        <end position="195"/>
    </location>
</feature>
<evidence type="ECO:0000313" key="5">
    <source>
        <dbReference type="Proteomes" id="UP001054252"/>
    </source>
</evidence>
<organism evidence="4 5">
    <name type="scientific">Rubroshorea leprosula</name>
    <dbReference type="NCBI Taxonomy" id="152421"/>
    <lineage>
        <taxon>Eukaryota</taxon>
        <taxon>Viridiplantae</taxon>
        <taxon>Streptophyta</taxon>
        <taxon>Embryophyta</taxon>
        <taxon>Tracheophyta</taxon>
        <taxon>Spermatophyta</taxon>
        <taxon>Magnoliopsida</taxon>
        <taxon>eudicotyledons</taxon>
        <taxon>Gunneridae</taxon>
        <taxon>Pentapetalae</taxon>
        <taxon>rosids</taxon>
        <taxon>malvids</taxon>
        <taxon>Malvales</taxon>
        <taxon>Dipterocarpaceae</taxon>
        <taxon>Rubroshorea</taxon>
    </lineage>
</organism>
<proteinExistence type="inferred from homology"/>
<evidence type="ECO:0000259" key="3">
    <source>
        <dbReference type="PROSITE" id="PS01031"/>
    </source>
</evidence>
<sequence length="200" mass="23224">MTSTIKLEVHSLEEKSPQKWCVSLPEDVFRRFLSQDNQTVRKVFGEGSLFSPMLFGKFFDPSDGFPLWEFESDSFLSNLRNSGKCTVDWFQTDQAYVLKAEVPGLGKNNAQIYVENGKILEISGRLRQLKETSTKDWRSCNWWEYGFVRRLELPEDSDWRKTEATVNNDTLLEIRIPRIPSQCDNLEDSGPKNSESMQEH</sequence>
<evidence type="ECO:0000313" key="4">
    <source>
        <dbReference type="EMBL" id="GKV45771.1"/>
    </source>
</evidence>
<accession>A0AAV5M7G2</accession>
<dbReference type="Proteomes" id="UP001054252">
    <property type="component" value="Unassembled WGS sequence"/>
</dbReference>
<dbReference type="PANTHER" id="PTHR47838:SF1">
    <property type="entry name" value="21.7 KDA CLASS VI HEAT SHOCK PROTEIN"/>
    <property type="match status" value="1"/>
</dbReference>
<evidence type="ECO:0000256" key="1">
    <source>
        <dbReference type="PROSITE-ProRule" id="PRU00285"/>
    </source>
</evidence>
<keyword evidence="5" id="KW-1185">Reference proteome</keyword>
<comment type="similarity">
    <text evidence="1 2">Belongs to the small heat shock protein (HSP20) family.</text>
</comment>
<dbReference type="SUPFAM" id="SSF49764">
    <property type="entry name" value="HSP20-like chaperones"/>
    <property type="match status" value="1"/>
</dbReference>
<gene>
    <name evidence="4" type="ORF">SLEP1_g52818</name>
</gene>
<dbReference type="PROSITE" id="PS01031">
    <property type="entry name" value="SHSP"/>
    <property type="match status" value="1"/>
</dbReference>
<protein>
    <recommendedName>
        <fullName evidence="3">SHSP domain-containing protein</fullName>
    </recommendedName>
</protein>
<dbReference type="InterPro" id="IPR008978">
    <property type="entry name" value="HSP20-like_chaperone"/>
</dbReference>
<dbReference type="InterPro" id="IPR002068">
    <property type="entry name" value="A-crystallin/Hsp20_dom"/>
</dbReference>
<reference evidence="4 5" key="1">
    <citation type="journal article" date="2021" name="Commun. Biol.">
        <title>The genome of Shorea leprosula (Dipterocarpaceae) highlights the ecological relevance of drought in aseasonal tropical rainforests.</title>
        <authorList>
            <person name="Ng K.K.S."/>
            <person name="Kobayashi M.J."/>
            <person name="Fawcett J.A."/>
            <person name="Hatakeyama M."/>
            <person name="Paape T."/>
            <person name="Ng C.H."/>
            <person name="Ang C.C."/>
            <person name="Tnah L.H."/>
            <person name="Lee C.T."/>
            <person name="Nishiyama T."/>
            <person name="Sese J."/>
            <person name="O'Brien M.J."/>
            <person name="Copetti D."/>
            <person name="Mohd Noor M.I."/>
            <person name="Ong R.C."/>
            <person name="Putra M."/>
            <person name="Sireger I.Z."/>
            <person name="Indrioko S."/>
            <person name="Kosugi Y."/>
            <person name="Izuno A."/>
            <person name="Isagi Y."/>
            <person name="Lee S.L."/>
            <person name="Shimizu K.K."/>
        </authorList>
    </citation>
    <scope>NUCLEOTIDE SEQUENCE [LARGE SCALE GENOMIC DNA]</scope>
    <source>
        <strain evidence="4">214</strain>
    </source>
</reference>
<comment type="caution">
    <text evidence="4">The sequence shown here is derived from an EMBL/GenBank/DDBJ whole genome shotgun (WGS) entry which is preliminary data.</text>
</comment>
<dbReference type="PANTHER" id="PTHR47838">
    <property type="entry name" value="21.7 KDA CLASS VI HEAT SHOCK PROTEIN"/>
    <property type="match status" value="1"/>
</dbReference>
<dbReference type="AlphaFoldDB" id="A0AAV5M7G2"/>
<dbReference type="EMBL" id="BPVZ01000198">
    <property type="protein sequence ID" value="GKV45771.1"/>
    <property type="molecule type" value="Genomic_DNA"/>
</dbReference>
<dbReference type="Pfam" id="PF00011">
    <property type="entry name" value="HSP20"/>
    <property type="match status" value="1"/>
</dbReference>
<evidence type="ECO:0000256" key="2">
    <source>
        <dbReference type="RuleBase" id="RU003616"/>
    </source>
</evidence>
<name>A0AAV5M7G2_9ROSI</name>
<dbReference type="Gene3D" id="2.60.40.790">
    <property type="match status" value="1"/>
</dbReference>